<evidence type="ECO:0000313" key="2">
    <source>
        <dbReference type="Proteomes" id="UP000015105"/>
    </source>
</evidence>
<proteinExistence type="predicted"/>
<sequence>DSHNSSLFNPFLLTFCGLHETDEQGTQDIRRFVGRLDDRGITE</sequence>
<protein>
    <submittedName>
        <fullName evidence="1">Uncharacterized protein</fullName>
    </submittedName>
</protein>
<keyword evidence="2" id="KW-1185">Reference proteome</keyword>
<reference evidence="1" key="3">
    <citation type="journal article" date="2017" name="Nature">
        <title>Genome sequence of the progenitor of the wheat D genome Aegilops tauschii.</title>
        <authorList>
            <person name="Luo M.C."/>
            <person name="Gu Y.Q."/>
            <person name="Puiu D."/>
            <person name="Wang H."/>
            <person name="Twardziok S.O."/>
            <person name="Deal K.R."/>
            <person name="Huo N."/>
            <person name="Zhu T."/>
            <person name="Wang L."/>
            <person name="Wang Y."/>
            <person name="McGuire P.E."/>
            <person name="Liu S."/>
            <person name="Long H."/>
            <person name="Ramasamy R.K."/>
            <person name="Rodriguez J.C."/>
            <person name="Van S.L."/>
            <person name="Yuan L."/>
            <person name="Wang Z."/>
            <person name="Xia Z."/>
            <person name="Xiao L."/>
            <person name="Anderson O.D."/>
            <person name="Ouyang S."/>
            <person name="Liang Y."/>
            <person name="Zimin A.V."/>
            <person name="Pertea G."/>
            <person name="Qi P."/>
            <person name="Bennetzen J.L."/>
            <person name="Dai X."/>
            <person name="Dawson M.W."/>
            <person name="Muller H.G."/>
            <person name="Kugler K."/>
            <person name="Rivarola-Duarte L."/>
            <person name="Spannagl M."/>
            <person name="Mayer K.F.X."/>
            <person name="Lu F.H."/>
            <person name="Bevan M.W."/>
            <person name="Leroy P."/>
            <person name="Li P."/>
            <person name="You F.M."/>
            <person name="Sun Q."/>
            <person name="Liu Z."/>
            <person name="Lyons E."/>
            <person name="Wicker T."/>
            <person name="Salzberg S.L."/>
            <person name="Devos K.M."/>
            <person name="Dvorak J."/>
        </authorList>
    </citation>
    <scope>NUCLEOTIDE SEQUENCE [LARGE SCALE GENOMIC DNA]</scope>
    <source>
        <strain evidence="1">cv. AL8/78</strain>
    </source>
</reference>
<reference evidence="1" key="5">
    <citation type="journal article" date="2021" name="G3 (Bethesda)">
        <title>Aegilops tauschii genome assembly Aet v5.0 features greater sequence contiguity and improved annotation.</title>
        <authorList>
            <person name="Wang L."/>
            <person name="Zhu T."/>
            <person name="Rodriguez J.C."/>
            <person name="Deal K.R."/>
            <person name="Dubcovsky J."/>
            <person name="McGuire P.E."/>
            <person name="Lux T."/>
            <person name="Spannagl M."/>
            <person name="Mayer K.F.X."/>
            <person name="Baldrich P."/>
            <person name="Meyers B.C."/>
            <person name="Huo N."/>
            <person name="Gu Y.Q."/>
            <person name="Zhou H."/>
            <person name="Devos K.M."/>
            <person name="Bennetzen J.L."/>
            <person name="Unver T."/>
            <person name="Budak H."/>
            <person name="Gulick P.J."/>
            <person name="Galiba G."/>
            <person name="Kalapos B."/>
            <person name="Nelson D.R."/>
            <person name="Li P."/>
            <person name="You F.M."/>
            <person name="Luo M.C."/>
            <person name="Dvorak J."/>
        </authorList>
    </citation>
    <scope>NUCLEOTIDE SEQUENCE [LARGE SCALE GENOMIC DNA]</scope>
    <source>
        <strain evidence="1">cv. AL8/78</strain>
    </source>
</reference>
<organism evidence="1 2">
    <name type="scientific">Aegilops tauschii subsp. strangulata</name>
    <name type="common">Goatgrass</name>
    <dbReference type="NCBI Taxonomy" id="200361"/>
    <lineage>
        <taxon>Eukaryota</taxon>
        <taxon>Viridiplantae</taxon>
        <taxon>Streptophyta</taxon>
        <taxon>Embryophyta</taxon>
        <taxon>Tracheophyta</taxon>
        <taxon>Spermatophyta</taxon>
        <taxon>Magnoliopsida</taxon>
        <taxon>Liliopsida</taxon>
        <taxon>Poales</taxon>
        <taxon>Poaceae</taxon>
        <taxon>BOP clade</taxon>
        <taxon>Pooideae</taxon>
        <taxon>Triticodae</taxon>
        <taxon>Triticeae</taxon>
        <taxon>Triticinae</taxon>
        <taxon>Aegilops</taxon>
    </lineage>
</organism>
<dbReference type="EnsemblPlants" id="AET1Gv20240000.1">
    <property type="protein sequence ID" value="AET1Gv20240000.1"/>
    <property type="gene ID" value="AET1Gv20240000"/>
</dbReference>
<accession>A0A452Y0A9</accession>
<dbReference type="Proteomes" id="UP000015105">
    <property type="component" value="Chromosome 1D"/>
</dbReference>
<reference evidence="1" key="4">
    <citation type="submission" date="2019-03" db="UniProtKB">
        <authorList>
            <consortium name="EnsemblPlants"/>
        </authorList>
    </citation>
    <scope>IDENTIFICATION</scope>
</reference>
<reference evidence="2" key="1">
    <citation type="journal article" date="2014" name="Science">
        <title>Ancient hybridizations among the ancestral genomes of bread wheat.</title>
        <authorList>
            <consortium name="International Wheat Genome Sequencing Consortium,"/>
            <person name="Marcussen T."/>
            <person name="Sandve S.R."/>
            <person name="Heier L."/>
            <person name="Spannagl M."/>
            <person name="Pfeifer M."/>
            <person name="Jakobsen K.S."/>
            <person name="Wulff B.B."/>
            <person name="Steuernagel B."/>
            <person name="Mayer K.F."/>
            <person name="Olsen O.A."/>
        </authorList>
    </citation>
    <scope>NUCLEOTIDE SEQUENCE [LARGE SCALE GENOMIC DNA]</scope>
    <source>
        <strain evidence="2">cv. AL8/78</strain>
    </source>
</reference>
<name>A0A452Y0A9_AEGTS</name>
<dbReference type="AlphaFoldDB" id="A0A452Y0A9"/>
<dbReference type="Gramene" id="AET1Gv20240000.1">
    <property type="protein sequence ID" value="AET1Gv20240000.1"/>
    <property type="gene ID" value="AET1Gv20240000"/>
</dbReference>
<reference evidence="2" key="2">
    <citation type="journal article" date="2017" name="Nat. Plants">
        <title>The Aegilops tauschii genome reveals multiple impacts of transposons.</title>
        <authorList>
            <person name="Zhao G."/>
            <person name="Zou C."/>
            <person name="Li K."/>
            <person name="Wang K."/>
            <person name="Li T."/>
            <person name="Gao L."/>
            <person name="Zhang X."/>
            <person name="Wang H."/>
            <person name="Yang Z."/>
            <person name="Liu X."/>
            <person name="Jiang W."/>
            <person name="Mao L."/>
            <person name="Kong X."/>
            <person name="Jiao Y."/>
            <person name="Jia J."/>
        </authorList>
    </citation>
    <scope>NUCLEOTIDE SEQUENCE [LARGE SCALE GENOMIC DNA]</scope>
    <source>
        <strain evidence="2">cv. AL8/78</strain>
    </source>
</reference>
<evidence type="ECO:0000313" key="1">
    <source>
        <dbReference type="EnsemblPlants" id="AET1Gv20240000.1"/>
    </source>
</evidence>